<evidence type="ECO:0008006" key="4">
    <source>
        <dbReference type="Google" id="ProtNLM"/>
    </source>
</evidence>
<gene>
    <name evidence="2" type="ORF">B1806_10765</name>
</gene>
<evidence type="ECO:0000256" key="1">
    <source>
        <dbReference type="SAM" id="Phobius"/>
    </source>
</evidence>
<proteinExistence type="predicted"/>
<dbReference type="Proteomes" id="UP000307749">
    <property type="component" value="Unassembled WGS sequence"/>
</dbReference>
<keyword evidence="1" id="KW-0472">Membrane</keyword>
<feature type="transmembrane region" description="Helical" evidence="1">
    <location>
        <begin position="15"/>
        <end position="41"/>
    </location>
</feature>
<dbReference type="AlphaFoldDB" id="A0A4S3KL12"/>
<name>A0A4S3KL12_9GAMM</name>
<evidence type="ECO:0000313" key="2">
    <source>
        <dbReference type="EMBL" id="THD09542.1"/>
    </source>
</evidence>
<feature type="transmembrane region" description="Helical" evidence="1">
    <location>
        <begin position="251"/>
        <end position="267"/>
    </location>
</feature>
<dbReference type="NCBIfam" id="TIGR04370">
    <property type="entry name" value="glyco_rpt_poly"/>
    <property type="match status" value="1"/>
</dbReference>
<sequence length="478" mass="52589">MLGELALIGSLMATAIWLAGIGLRSLLLNAVILALLGPVLLRTLLGTLDLFEPLVLGVIAMAMMFIGRPLADLATERTMHLGYPIMPTFNLALMVVLVGILAFQLGYHSNFSSRWAKYLPHASAFQPRRAASAAWMFFLLGGALFSIFLAKGGGLSLLLFLLKGRSGQDNAIYLGSTGYFYNGISMWAASALIFFALAITVKRRRYYIAFMATALPLIIFYGASGTRSQLLPLVLSVPTFWYLWKQRRPAARILIIGAIVGISLMGWQREVRTVATSANRDKTEILFSALAAPGQQFKEILTGSDNEMFDSITNELIVVPSKLAYQPAGVFTDLFVTAVPRPLWPNKPLVMNSAVVNALWPAHYAASRASAAFSIIGPFYADSGFIGVALGMFFTGVVLAMSWRWFLRYQGHINALLIYSMGLPFVVILMRGTLPDTLSRMLFMVVPLVLAMWITRFRWGKSPAFSRSRSTIESSSHK</sequence>
<evidence type="ECO:0000313" key="3">
    <source>
        <dbReference type="Proteomes" id="UP000307749"/>
    </source>
</evidence>
<feature type="transmembrane region" description="Helical" evidence="1">
    <location>
        <begin position="132"/>
        <end position="159"/>
    </location>
</feature>
<dbReference type="EMBL" id="MWQO01000038">
    <property type="protein sequence ID" value="THD09542.1"/>
    <property type="molecule type" value="Genomic_DNA"/>
</dbReference>
<comment type="caution">
    <text evidence="2">The sequence shown here is derived from an EMBL/GenBank/DDBJ whole genome shotgun (WGS) entry which is preliminary data.</text>
</comment>
<reference evidence="2 3" key="1">
    <citation type="submission" date="2017-02" db="EMBL/GenBank/DDBJ databases">
        <title>Whole genome sequencing of Metallibacterium scheffleri DSM 24874 (T).</title>
        <authorList>
            <person name="Kumar S."/>
            <person name="Patil P."/>
            <person name="Patil P.B."/>
        </authorList>
    </citation>
    <scope>NUCLEOTIDE SEQUENCE [LARGE SCALE GENOMIC DNA]</scope>
    <source>
        <strain evidence="2 3">DSM 24874</strain>
    </source>
</reference>
<feature type="transmembrane region" description="Helical" evidence="1">
    <location>
        <begin position="415"/>
        <end position="434"/>
    </location>
</feature>
<accession>A0A4S3KL12</accession>
<protein>
    <recommendedName>
        <fullName evidence="4">Oligosaccharide repeat unit polymerase</fullName>
    </recommendedName>
</protein>
<feature type="transmembrane region" description="Helical" evidence="1">
    <location>
        <begin position="206"/>
        <end position="223"/>
    </location>
</feature>
<feature type="transmembrane region" description="Helical" evidence="1">
    <location>
        <begin position="91"/>
        <end position="111"/>
    </location>
</feature>
<feature type="transmembrane region" description="Helical" evidence="1">
    <location>
        <begin position="384"/>
        <end position="403"/>
    </location>
</feature>
<dbReference type="STRING" id="993689.GCA_002077135_02756"/>
<feature type="transmembrane region" description="Helical" evidence="1">
    <location>
        <begin position="53"/>
        <end position="71"/>
    </location>
</feature>
<organism evidence="2 3">
    <name type="scientific">Metallibacterium scheffleri</name>
    <dbReference type="NCBI Taxonomy" id="993689"/>
    <lineage>
        <taxon>Bacteria</taxon>
        <taxon>Pseudomonadati</taxon>
        <taxon>Pseudomonadota</taxon>
        <taxon>Gammaproteobacteria</taxon>
        <taxon>Lysobacterales</taxon>
        <taxon>Rhodanobacteraceae</taxon>
        <taxon>Metallibacterium</taxon>
    </lineage>
</organism>
<keyword evidence="3" id="KW-1185">Reference proteome</keyword>
<feature type="transmembrane region" description="Helical" evidence="1">
    <location>
        <begin position="179"/>
        <end position="199"/>
    </location>
</feature>
<keyword evidence="1" id="KW-1133">Transmembrane helix</keyword>
<keyword evidence="1" id="KW-0812">Transmembrane</keyword>
<feature type="transmembrane region" description="Helical" evidence="1">
    <location>
        <begin position="440"/>
        <end position="459"/>
    </location>
</feature>